<reference evidence="1" key="1">
    <citation type="submission" date="2020-12" db="EMBL/GenBank/DDBJ databases">
        <title>Clostridium thailandense sp. nov., a novel acetogenic bacterium isolated from peat land soil in Thailand.</title>
        <authorList>
            <person name="Chaikitkaew S."/>
            <person name="Birkeland N.K."/>
        </authorList>
    </citation>
    <scope>NUCLEOTIDE SEQUENCE</scope>
    <source>
        <strain evidence="1">DSM 17425</strain>
    </source>
</reference>
<accession>A0A934HYD3</accession>
<dbReference type="EMBL" id="JAEEGB010000007">
    <property type="protein sequence ID" value="MBI6872650.1"/>
    <property type="molecule type" value="Genomic_DNA"/>
</dbReference>
<evidence type="ECO:0000313" key="2">
    <source>
        <dbReference type="Proteomes" id="UP000622687"/>
    </source>
</evidence>
<proteinExistence type="predicted"/>
<organism evidence="1 2">
    <name type="scientific">Clostridium aciditolerans</name>
    <dbReference type="NCBI Taxonomy" id="339861"/>
    <lineage>
        <taxon>Bacteria</taxon>
        <taxon>Bacillati</taxon>
        <taxon>Bacillota</taxon>
        <taxon>Clostridia</taxon>
        <taxon>Eubacteriales</taxon>
        <taxon>Clostridiaceae</taxon>
        <taxon>Clostridium</taxon>
    </lineage>
</organism>
<comment type="caution">
    <text evidence="1">The sequence shown here is derived from an EMBL/GenBank/DDBJ whole genome shotgun (WGS) entry which is preliminary data.</text>
</comment>
<name>A0A934HYD3_9CLOT</name>
<dbReference type="Proteomes" id="UP000622687">
    <property type="component" value="Unassembled WGS sequence"/>
</dbReference>
<dbReference type="AlphaFoldDB" id="A0A934HYD3"/>
<keyword evidence="2" id="KW-1185">Reference proteome</keyword>
<sequence length="98" mass="11630">MNAMLLGDRLRVAQNKGFTNKNLEESYDEIMFEDMNLHHIEFAPARSIIIQGYLHIPFNKKLTLTSIFKGKAKELKIWFNKDGNEQFEELRELLMEKR</sequence>
<evidence type="ECO:0000313" key="1">
    <source>
        <dbReference type="EMBL" id="MBI6872650.1"/>
    </source>
</evidence>
<gene>
    <name evidence="1" type="ORF">I6U51_07985</name>
</gene>
<protein>
    <submittedName>
        <fullName evidence="1">Uncharacterized protein</fullName>
    </submittedName>
</protein>